<sequence>MMQWSEPDERYRIAKAASEVREGECLLTWHWPKEINYVYIDSFEDGGEQPPDGLDPKRLKLFTREEYKAKAGYRARVDFTGPHFYRIYPCVMLEGRLTPLLQRDGDNLTRVSGGRAKIRYGIKYGGGWFSKYKTVQIRLFCEISVPRETLCYVKKEGAAPRNKEDGTFYPFMNDFLPGRTELPPIEIGKNDYIRLFFTEGPVYGERFELIPE</sequence>
<evidence type="ECO:0000313" key="1">
    <source>
        <dbReference type="EMBL" id="SCW44300.1"/>
    </source>
</evidence>
<name>A0A1G4QI65_9BACL</name>
<reference evidence="2" key="1">
    <citation type="submission" date="2016-10" db="EMBL/GenBank/DDBJ databases">
        <authorList>
            <person name="Varghese N."/>
            <person name="Submissions S."/>
        </authorList>
    </citation>
    <scope>NUCLEOTIDE SEQUENCE [LARGE SCALE GENOMIC DNA]</scope>
    <source>
        <strain evidence="2">CGMCC 1.8946</strain>
    </source>
</reference>
<protein>
    <recommendedName>
        <fullName evidence="3">Beta-mannanase</fullName>
    </recommendedName>
</protein>
<dbReference type="AlphaFoldDB" id="A0A1G4QI65"/>
<evidence type="ECO:0000313" key="2">
    <source>
        <dbReference type="Proteomes" id="UP000198601"/>
    </source>
</evidence>
<evidence type="ECO:0008006" key="3">
    <source>
        <dbReference type="Google" id="ProtNLM"/>
    </source>
</evidence>
<keyword evidence="2" id="KW-1185">Reference proteome</keyword>
<dbReference type="EMBL" id="FMTT01000007">
    <property type="protein sequence ID" value="SCW44300.1"/>
    <property type="molecule type" value="Genomic_DNA"/>
</dbReference>
<dbReference type="Proteomes" id="UP000198601">
    <property type="component" value="Unassembled WGS sequence"/>
</dbReference>
<accession>A0A1G4QI65</accession>
<dbReference type="RefSeq" id="WP_245719561.1">
    <property type="nucleotide sequence ID" value="NZ_FMTT01000007.1"/>
</dbReference>
<organism evidence="1 2">
    <name type="scientific">Paenibacillus tianmuensis</name>
    <dbReference type="NCBI Taxonomy" id="624147"/>
    <lineage>
        <taxon>Bacteria</taxon>
        <taxon>Bacillati</taxon>
        <taxon>Bacillota</taxon>
        <taxon>Bacilli</taxon>
        <taxon>Bacillales</taxon>
        <taxon>Paenibacillaceae</taxon>
        <taxon>Paenibacillus</taxon>
    </lineage>
</organism>
<gene>
    <name evidence="1" type="ORF">SAMN04487970_100788</name>
</gene>
<dbReference type="STRING" id="624147.SAMN04487970_100788"/>
<proteinExistence type="predicted"/>